<feature type="compositionally biased region" description="Basic residues" evidence="3">
    <location>
        <begin position="290"/>
        <end position="307"/>
    </location>
</feature>
<dbReference type="InterPro" id="IPR050295">
    <property type="entry name" value="Plant_2OG-oxidoreductases"/>
</dbReference>
<feature type="compositionally biased region" description="Basic residues" evidence="3">
    <location>
        <begin position="217"/>
        <end position="230"/>
    </location>
</feature>
<dbReference type="SUPFAM" id="SSF51197">
    <property type="entry name" value="Clavaminate synthase-like"/>
    <property type="match status" value="1"/>
</dbReference>
<keyword evidence="5" id="KW-1185">Reference proteome</keyword>
<dbReference type="PANTHER" id="PTHR47991">
    <property type="entry name" value="OXOGLUTARATE/IRON-DEPENDENT DIOXYGENASE"/>
    <property type="match status" value="1"/>
</dbReference>
<evidence type="ECO:0000256" key="3">
    <source>
        <dbReference type="SAM" id="MobiDB-lite"/>
    </source>
</evidence>
<dbReference type="EMBL" id="CM029044">
    <property type="protein sequence ID" value="KAG2604532.1"/>
    <property type="molecule type" value="Genomic_DNA"/>
</dbReference>
<protein>
    <recommendedName>
        <fullName evidence="6">Non-haem dioxygenase N-terminal domain-containing protein</fullName>
    </recommendedName>
</protein>
<accession>A0A8T0SYC5</accession>
<feature type="region of interest" description="Disordered" evidence="3">
    <location>
        <begin position="176"/>
        <end position="307"/>
    </location>
</feature>
<proteinExistence type="predicted"/>
<feature type="compositionally biased region" description="Low complexity" evidence="3">
    <location>
        <begin position="256"/>
        <end position="269"/>
    </location>
</feature>
<gene>
    <name evidence="4" type="ORF">PVAP13_4NG069909</name>
</gene>
<keyword evidence="2" id="KW-0408">Iron</keyword>
<evidence type="ECO:0000256" key="2">
    <source>
        <dbReference type="ARBA" id="ARBA00023004"/>
    </source>
</evidence>
<feature type="compositionally biased region" description="Low complexity" evidence="3">
    <location>
        <begin position="206"/>
        <end position="216"/>
    </location>
</feature>
<evidence type="ECO:0008006" key="6">
    <source>
        <dbReference type="Google" id="ProtNLM"/>
    </source>
</evidence>
<name>A0A8T0SYC5_PANVG</name>
<comment type="caution">
    <text evidence="4">The sequence shown here is derived from an EMBL/GenBank/DDBJ whole genome shotgun (WGS) entry which is preliminary data.</text>
</comment>
<reference evidence="4" key="1">
    <citation type="submission" date="2020-05" db="EMBL/GenBank/DDBJ databases">
        <title>WGS assembly of Panicum virgatum.</title>
        <authorList>
            <person name="Lovell J.T."/>
            <person name="Jenkins J."/>
            <person name="Shu S."/>
            <person name="Juenger T.E."/>
            <person name="Schmutz J."/>
        </authorList>
    </citation>
    <scope>NUCLEOTIDE SEQUENCE</scope>
    <source>
        <strain evidence="4">AP13</strain>
    </source>
</reference>
<evidence type="ECO:0000313" key="5">
    <source>
        <dbReference type="Proteomes" id="UP000823388"/>
    </source>
</evidence>
<dbReference type="AlphaFoldDB" id="A0A8T0SYC5"/>
<feature type="compositionally biased region" description="Gly residues" evidence="3">
    <location>
        <begin position="270"/>
        <end position="280"/>
    </location>
</feature>
<dbReference type="Proteomes" id="UP000823388">
    <property type="component" value="Chromosome 4N"/>
</dbReference>
<dbReference type="GO" id="GO:0046872">
    <property type="term" value="F:metal ion binding"/>
    <property type="evidence" value="ECO:0007669"/>
    <property type="project" value="UniProtKB-KW"/>
</dbReference>
<dbReference type="Gene3D" id="2.60.120.330">
    <property type="entry name" value="B-lactam Antibiotic, Isopenicillin N Synthase, Chain"/>
    <property type="match status" value="1"/>
</dbReference>
<dbReference type="InterPro" id="IPR027443">
    <property type="entry name" value="IPNS-like_sf"/>
</dbReference>
<evidence type="ECO:0000313" key="4">
    <source>
        <dbReference type="EMBL" id="KAG2604532.1"/>
    </source>
</evidence>
<evidence type="ECO:0000256" key="1">
    <source>
        <dbReference type="ARBA" id="ARBA00022723"/>
    </source>
</evidence>
<sequence length="307" mass="33567">MVHHQGQLVQEVAAGGLAAPPSRYVLREKDRPTGGGSAAAEPLDFPTVDVQRLAEPGDLEEAAKLQAALESWGLFANEGYGIDRVDSDEQILDWCDRLYLQVQPEEMRQLRLWPSHPPSLGKLLHEYTLRSEPVARQVLRAMARTLGFEEFFAGRRVGEKVASYARFTYYRPCPRPDLVHGARAQAPHRQLRDHHPPPGPRRRRPPGAQGRAVGGRARARPRRAAGGRRRRDGDHEQRGVPGADAPRGGERQGEDVAGALLPAGAAQGPGARGGAGGRGAAGAVQEARRQGLRRRVLGRVRARRAHH</sequence>
<organism evidence="4 5">
    <name type="scientific">Panicum virgatum</name>
    <name type="common">Blackwell switchgrass</name>
    <dbReference type="NCBI Taxonomy" id="38727"/>
    <lineage>
        <taxon>Eukaryota</taxon>
        <taxon>Viridiplantae</taxon>
        <taxon>Streptophyta</taxon>
        <taxon>Embryophyta</taxon>
        <taxon>Tracheophyta</taxon>
        <taxon>Spermatophyta</taxon>
        <taxon>Magnoliopsida</taxon>
        <taxon>Liliopsida</taxon>
        <taxon>Poales</taxon>
        <taxon>Poaceae</taxon>
        <taxon>PACMAD clade</taxon>
        <taxon>Panicoideae</taxon>
        <taxon>Panicodae</taxon>
        <taxon>Paniceae</taxon>
        <taxon>Panicinae</taxon>
        <taxon>Panicum</taxon>
        <taxon>Panicum sect. Hiantes</taxon>
    </lineage>
</organism>
<keyword evidence="1" id="KW-0479">Metal-binding</keyword>